<dbReference type="GO" id="GO:0008831">
    <property type="term" value="F:dTDP-4-dehydrorhamnose reductase activity"/>
    <property type="evidence" value="ECO:0007669"/>
    <property type="project" value="UniProtKB-EC"/>
</dbReference>
<dbReference type="InterPro" id="IPR029903">
    <property type="entry name" value="RmlD-like-bd"/>
</dbReference>
<dbReference type="Gene3D" id="3.90.25.10">
    <property type="entry name" value="UDP-galactose 4-epimerase, domain 1"/>
    <property type="match status" value="1"/>
</dbReference>
<organism evidence="8 9">
    <name type="scientific">SAR92 clade bacterium H455</name>
    <dbReference type="NCBI Taxonomy" id="2974818"/>
    <lineage>
        <taxon>Bacteria</taxon>
        <taxon>Pseudomonadati</taxon>
        <taxon>Pseudomonadota</taxon>
        <taxon>Gammaproteobacteria</taxon>
        <taxon>Cellvibrionales</taxon>
        <taxon>Porticoccaceae</taxon>
        <taxon>SAR92 clade</taxon>
    </lineage>
</organism>
<evidence type="ECO:0000256" key="6">
    <source>
        <dbReference type="RuleBase" id="RU364082"/>
    </source>
</evidence>
<evidence type="ECO:0000256" key="5">
    <source>
        <dbReference type="ARBA" id="ARBA00048200"/>
    </source>
</evidence>
<keyword evidence="6 8" id="KW-0560">Oxidoreductase</keyword>
<dbReference type="InterPro" id="IPR005913">
    <property type="entry name" value="dTDP_dehydrorham_reduct"/>
</dbReference>
<dbReference type="NCBIfam" id="TIGR01214">
    <property type="entry name" value="rmlD"/>
    <property type="match status" value="1"/>
</dbReference>
<evidence type="ECO:0000256" key="1">
    <source>
        <dbReference type="ARBA" id="ARBA00004781"/>
    </source>
</evidence>
<evidence type="ECO:0000313" key="8">
    <source>
        <dbReference type="EMBL" id="UVW36108.1"/>
    </source>
</evidence>
<evidence type="ECO:0000256" key="2">
    <source>
        <dbReference type="ARBA" id="ARBA00010944"/>
    </source>
</evidence>
<evidence type="ECO:0000313" key="9">
    <source>
        <dbReference type="Proteomes" id="UP001059934"/>
    </source>
</evidence>
<comment type="cofactor">
    <cofactor evidence="6">
        <name>Mg(2+)</name>
        <dbReference type="ChEBI" id="CHEBI:18420"/>
    </cofactor>
    <text evidence="6">Binds 1 Mg(2+) ion per monomer.</text>
</comment>
<sequence length="307" mass="33762">MKLLITGAAGQLGQAFGCELENHPDIVVVACSHSELDITDLNNVRQVITQEQPDFVINTAAYTQVDLAETETEKAYLVNQIGPANLAQVCVDLHIPLIHFSTDCVFDGSKKDAWTEVDSTAPLSVYGASKLAGEEAVQQICRKYLIFRVSWVFSEFAHNFVKTMLNLGSTREQLRVVSDQVGKPTCAREIARVVVEILPKHQEQWGLYHLAQPEAISWHGFAQAVFNTAEQHQAGSKLIVNEVLPIPTSGYPTPAERPANSILDTTKLHKTFALVLSGWQQSLSQTLAALEPQASRCDKGNNDGQKK</sequence>
<dbReference type="Gene3D" id="3.40.50.720">
    <property type="entry name" value="NAD(P)-binding Rossmann-like Domain"/>
    <property type="match status" value="1"/>
</dbReference>
<dbReference type="CDD" id="cd05254">
    <property type="entry name" value="dTDP_HR_like_SDR_e"/>
    <property type="match status" value="1"/>
</dbReference>
<dbReference type="SUPFAM" id="SSF51735">
    <property type="entry name" value="NAD(P)-binding Rossmann-fold domains"/>
    <property type="match status" value="1"/>
</dbReference>
<name>A0ABY5TQK7_9GAMM</name>
<dbReference type="EMBL" id="CP103416">
    <property type="protein sequence ID" value="UVW36108.1"/>
    <property type="molecule type" value="Genomic_DNA"/>
</dbReference>
<dbReference type="PANTHER" id="PTHR10491:SF4">
    <property type="entry name" value="METHIONINE ADENOSYLTRANSFERASE 2 SUBUNIT BETA"/>
    <property type="match status" value="1"/>
</dbReference>
<dbReference type="EC" id="1.1.1.133" evidence="3 6"/>
<comment type="pathway">
    <text evidence="1 6">Carbohydrate biosynthesis; dTDP-L-rhamnose biosynthesis.</text>
</comment>
<keyword evidence="9" id="KW-1185">Reference proteome</keyword>
<evidence type="ECO:0000259" key="7">
    <source>
        <dbReference type="Pfam" id="PF04321"/>
    </source>
</evidence>
<evidence type="ECO:0000256" key="3">
    <source>
        <dbReference type="ARBA" id="ARBA00012929"/>
    </source>
</evidence>
<keyword evidence="6" id="KW-0521">NADP</keyword>
<comment type="similarity">
    <text evidence="2 6">Belongs to the dTDP-4-dehydrorhamnose reductase family.</text>
</comment>
<reference evidence="8" key="1">
    <citation type="submission" date="2022-08" db="EMBL/GenBank/DDBJ databases">
        <title>Catabolic pathway analysis in culturable SAR92 clade bacteria reveals their overlooked roles in DMSP degradation in coastal seas.</title>
        <authorList>
            <person name="He X."/>
            <person name="Zhang X."/>
            <person name="Zhang Y."/>
        </authorList>
    </citation>
    <scope>NUCLEOTIDE SEQUENCE</scope>
    <source>
        <strain evidence="8">H455</strain>
    </source>
</reference>
<protein>
    <recommendedName>
        <fullName evidence="4 6">dTDP-4-dehydrorhamnose reductase</fullName>
        <ecNumber evidence="3 6">1.1.1.133</ecNumber>
    </recommendedName>
</protein>
<gene>
    <name evidence="8" type="primary">rfbD</name>
    <name evidence="8" type="ORF">NYF23_05720</name>
</gene>
<dbReference type="PANTHER" id="PTHR10491">
    <property type="entry name" value="DTDP-4-DEHYDRORHAMNOSE REDUCTASE"/>
    <property type="match status" value="1"/>
</dbReference>
<dbReference type="Pfam" id="PF04321">
    <property type="entry name" value="RmlD_sub_bind"/>
    <property type="match status" value="1"/>
</dbReference>
<comment type="function">
    <text evidence="6">Catalyzes the reduction of dTDP-6-deoxy-L-lyxo-4-hexulose to yield dTDP-L-rhamnose.</text>
</comment>
<dbReference type="InterPro" id="IPR036291">
    <property type="entry name" value="NAD(P)-bd_dom_sf"/>
</dbReference>
<proteinExistence type="inferred from homology"/>
<dbReference type="Proteomes" id="UP001059934">
    <property type="component" value="Chromosome"/>
</dbReference>
<evidence type="ECO:0000256" key="4">
    <source>
        <dbReference type="ARBA" id="ARBA00017099"/>
    </source>
</evidence>
<comment type="catalytic activity">
    <reaction evidence="5 6">
        <text>dTDP-beta-L-rhamnose + NADP(+) = dTDP-4-dehydro-beta-L-rhamnose + NADPH + H(+)</text>
        <dbReference type="Rhea" id="RHEA:21796"/>
        <dbReference type="ChEBI" id="CHEBI:15378"/>
        <dbReference type="ChEBI" id="CHEBI:57510"/>
        <dbReference type="ChEBI" id="CHEBI:57783"/>
        <dbReference type="ChEBI" id="CHEBI:58349"/>
        <dbReference type="ChEBI" id="CHEBI:62830"/>
        <dbReference type="EC" id="1.1.1.133"/>
    </reaction>
</comment>
<feature type="domain" description="RmlD-like substrate binding" evidence="7">
    <location>
        <begin position="1"/>
        <end position="290"/>
    </location>
</feature>
<accession>A0ABY5TQK7</accession>